<evidence type="ECO:0000313" key="4">
    <source>
        <dbReference type="EMBL" id="EBV6519599.1"/>
    </source>
</evidence>
<dbReference type="SMR" id="A0A3U8IL95"/>
<evidence type="ECO:0000313" key="22">
    <source>
        <dbReference type="EMBL" id="HAE1896571.1"/>
    </source>
</evidence>
<evidence type="ECO:0000313" key="13">
    <source>
        <dbReference type="EMBL" id="ECV3903606.1"/>
    </source>
</evidence>
<evidence type="ECO:0000313" key="6">
    <source>
        <dbReference type="EMBL" id="EBW5681252.1"/>
    </source>
</evidence>
<evidence type="ECO:0000313" key="10">
    <source>
        <dbReference type="EMBL" id="ECT1958611.1"/>
    </source>
</evidence>
<evidence type="ECO:0000313" key="17">
    <source>
        <dbReference type="EMBL" id="HAB5604599.1"/>
    </source>
</evidence>
<dbReference type="PANTHER" id="PTHR35149">
    <property type="entry name" value="SLL5132 PROTEIN"/>
    <property type="match status" value="1"/>
</dbReference>
<dbReference type="EMBL" id="AAKNFH010000002">
    <property type="protein sequence ID" value="ECT5777839.1"/>
    <property type="molecule type" value="Genomic_DNA"/>
</dbReference>
<dbReference type="EMBL" id="DAAHDR010000003">
    <property type="protein sequence ID" value="HAB5604599.1"/>
    <property type="molecule type" value="Genomic_DNA"/>
</dbReference>
<evidence type="ECO:0000313" key="7">
    <source>
        <dbReference type="EMBL" id="ECA8569328.1"/>
    </source>
</evidence>
<reference evidence="12" key="4">
    <citation type="submission" date="2018-07" db="EMBL/GenBank/DDBJ databases">
        <authorList>
            <consortium name="NARMS: The National Antimicrobial Resistance Monitoring System"/>
        </authorList>
    </citation>
    <scope>NUCLEOTIDE SEQUENCE</scope>
    <source>
        <strain evidence="12">CVM N58025</strain>
    </source>
</reference>
<dbReference type="EMBL" id="CP040700">
    <property type="protein sequence ID" value="QCW63136.1"/>
    <property type="molecule type" value="Genomic_DNA"/>
</dbReference>
<dbReference type="EMBL" id="DAAQRT010000002">
    <property type="protein sequence ID" value="HAE0605080.1"/>
    <property type="molecule type" value="Genomic_DNA"/>
</dbReference>
<evidence type="ECO:0000313" key="16">
    <source>
        <dbReference type="EMBL" id="HAB1946367.1"/>
    </source>
</evidence>
<reference evidence="25" key="1">
    <citation type="journal article" date="2018" name="Genome Biol.">
        <title>SKESA: strategic k-mer extension for scrupulous assemblies.</title>
        <authorList>
            <person name="Souvorov A."/>
            <person name="Agarwala R."/>
            <person name="Lipman D.J."/>
        </authorList>
    </citation>
    <scope>NUCLEOTIDE SEQUENCE</scope>
    <source>
        <strain evidence="18">09-3151</strain>
        <strain evidence="23">13-7213</strain>
        <strain evidence="24">CDC B1722</strain>
        <strain evidence="21">CDC B2076</strain>
        <strain evidence="27">IP 67/88</strain>
        <strain evidence="25">IP 78/88</strain>
        <strain evidence="15">Salmonella enterica</strain>
    </source>
</reference>
<dbReference type="EMBL" id="DAARCT010000052">
    <property type="protein sequence ID" value="HAE1896571.1"/>
    <property type="molecule type" value="Genomic_DNA"/>
</dbReference>
<dbReference type="Proteomes" id="UP000839892">
    <property type="component" value="Unassembled WGS sequence"/>
</dbReference>
<evidence type="ECO:0000313" key="20">
    <source>
        <dbReference type="EMBL" id="HAE1599495.1"/>
    </source>
</evidence>
<dbReference type="AlphaFoldDB" id="A0A3U8IL95"/>
<evidence type="ECO:0000313" key="19">
    <source>
        <dbReference type="EMBL" id="HAE0605080.1"/>
    </source>
</evidence>
<dbReference type="EMBL" id="AAHXFC010000007">
    <property type="protein sequence ID" value="ECB3240406.1"/>
    <property type="molecule type" value="Genomic_DNA"/>
</dbReference>
<dbReference type="InterPro" id="IPR011089">
    <property type="entry name" value="GmrSD_C"/>
</dbReference>
<dbReference type="EMBL" id="DAAWIW010000008">
    <property type="protein sequence ID" value="HAF8074023.1"/>
    <property type="molecule type" value="Genomic_DNA"/>
</dbReference>
<evidence type="ECO:0000313" key="28">
    <source>
        <dbReference type="EMBL" id="QCW63136.1"/>
    </source>
</evidence>
<dbReference type="RefSeq" id="WP_001101322.1">
    <property type="nucleotide sequence ID" value="NZ_CALPAF010000014.1"/>
</dbReference>
<organism evidence="25">
    <name type="scientific">Salmonella enterica subsp. enterica serovar Saintpaul</name>
    <dbReference type="NCBI Taxonomy" id="90105"/>
    <lineage>
        <taxon>Bacteria</taxon>
        <taxon>Pseudomonadati</taxon>
        <taxon>Pseudomonadota</taxon>
        <taxon>Gammaproteobacteria</taxon>
        <taxon>Enterobacterales</taxon>
        <taxon>Enterobacteriaceae</taxon>
        <taxon>Salmonella</taxon>
    </lineage>
</organism>
<reference evidence="4" key="2">
    <citation type="submission" date="2018-07" db="EMBL/GenBank/DDBJ databases">
        <authorList>
            <consortium name="GenomeTrakr network: Whole genome sequencing for foodborne pathogen traceback"/>
        </authorList>
    </citation>
    <scope>NUCLEOTIDE SEQUENCE</scope>
    <source>
        <strain evidence="5">CFSAN031837</strain>
        <strain evidence="10">FSIS31800810</strain>
        <strain evidence="4">WAPHL-SAL-A00373</strain>
    </source>
</reference>
<dbReference type="EMBL" id="DAATGC010000007">
    <property type="protein sequence ID" value="HAE8246584.1"/>
    <property type="molecule type" value="Genomic_DNA"/>
</dbReference>
<dbReference type="EMBL" id="AAKRVM010000002">
    <property type="protein sequence ID" value="ECV5659982.1"/>
    <property type="molecule type" value="Genomic_DNA"/>
</dbReference>
<evidence type="ECO:0000313" key="24">
    <source>
        <dbReference type="EMBL" id="HAE8246584.1"/>
    </source>
</evidence>
<evidence type="ECO:0000313" key="27">
    <source>
        <dbReference type="EMBL" id="HAF8074023.1"/>
    </source>
</evidence>
<dbReference type="Pfam" id="PF03235">
    <property type="entry name" value="GmrSD_N"/>
    <property type="match status" value="1"/>
</dbReference>
<dbReference type="EMBL" id="DAAFXT010000003">
    <property type="protein sequence ID" value="HAB1946367.1"/>
    <property type="molecule type" value="Genomic_DNA"/>
</dbReference>
<dbReference type="PANTHER" id="PTHR35149:SF1">
    <property type="entry name" value="DUF5655 DOMAIN-CONTAINING PROTEIN"/>
    <property type="match status" value="1"/>
</dbReference>
<accession>A0A3U8IL95</accession>
<proteinExistence type="predicted"/>
<dbReference type="EMBL" id="AAGUJO010000008">
    <property type="protein sequence ID" value="EBS0961813.1"/>
    <property type="molecule type" value="Genomic_DNA"/>
</dbReference>
<sequence>MNVKPEYMSFGELFKNSNIFYTPTYQRDYSWEDEQIEQFCNDIQDALVKKKSKKSCEHFFGGVVCAQEKTFGGHRRIENLLVDGQQRLSTIVLFFSVIRNVINSLNCEEDKDSEYRGMILKDIYKYFYLDERENREIKKHVRITIGNADNEFYQSLIDDNPLKGTRNSHELMLRARKKFNSFIKDDLFKNRKISECLEIIDDIVKLFEESFLVIHIVTNSIDDAYKLFTVLNDRGINLTEGELLKAHTIGICSDNLSHQRTISDNWDAILKHPSKKVTDYLRWILIMLTGNNITASSVLEEYKKTVFNELISKSEIAQTVAYIRDCVERLEYISSGEWPFENNNDNKWHKSKLDLLINKLKHLHAMPLLLAASFSSENNFKHIVNETSKFFIRCKMISDLHASIFSKLYAVLALRIHKERDRFDISKLHGAFNEILLDKDPEDVRFSTNVRSLIYQKKGDNKPIKCLLMTIQENWEWLKQPCQGNSLNRLKREDQTIIFDFNSMTLEHIYPYSALHEDKDMDMEKLKNNIGNIVLLDPTRNNKNDNKPFIDKKNSFENTGIGIHSWIYEQKEWTEESVKKLTETYVDAAVKVFSFS</sequence>
<dbReference type="EMBL" id="AAKTHQ010000002">
    <property type="protein sequence ID" value="ECV3903606.1"/>
    <property type="molecule type" value="Genomic_DNA"/>
</dbReference>
<evidence type="ECO:0000313" key="15">
    <source>
        <dbReference type="EMBL" id="HAB1780360.1"/>
    </source>
</evidence>
<evidence type="ECO:0000313" key="25">
    <source>
        <dbReference type="EMBL" id="HAE8326833.1"/>
    </source>
</evidence>
<reference evidence="25" key="3">
    <citation type="submission" date="2018-07" db="EMBL/GenBank/DDBJ databases">
        <authorList>
            <consortium name="NCBI Pathogen Detection Project"/>
        </authorList>
    </citation>
    <scope>NUCLEOTIDE SEQUENCE</scope>
    <source>
        <strain evidence="18">09-3151</strain>
        <strain evidence="23">13-7213</strain>
        <strain evidence="24">CDC B1722</strain>
        <strain evidence="21">CDC B2076</strain>
        <strain evidence="27">IP 67/88</strain>
        <strain evidence="25">IP 78/88</strain>
        <strain evidence="15">Salmonella enterica</strain>
    </source>
</reference>
<dbReference type="InterPro" id="IPR004919">
    <property type="entry name" value="GmrSD_N"/>
</dbReference>
<dbReference type="EMBL" id="AAKLZT010000003">
    <property type="protein sequence ID" value="ECT1958611.1"/>
    <property type="molecule type" value="Genomic_DNA"/>
</dbReference>
<dbReference type="Proteomes" id="UP000307913">
    <property type="component" value="Chromosome"/>
</dbReference>
<evidence type="ECO:0000313" key="29">
    <source>
        <dbReference type="Proteomes" id="UP000307913"/>
    </source>
</evidence>
<dbReference type="EMBL" id="AAHVRO010000007">
    <property type="protein sequence ID" value="ECA8569328.1"/>
    <property type="molecule type" value="Genomic_DNA"/>
</dbReference>
<name>A0A3U8IL95_SALET</name>
<dbReference type="EMBL" id="AAHHTC010000001">
    <property type="protein sequence ID" value="EBW2400060.1"/>
    <property type="molecule type" value="Genomic_DNA"/>
</dbReference>
<reference evidence="28 29" key="7">
    <citation type="submission" date="2019-05" db="EMBL/GenBank/DDBJ databases">
        <authorList>
            <person name="Gonzalez-Escalona N."/>
        </authorList>
    </citation>
    <scope>NUCLEOTIDE SEQUENCE [LARGE SCALE GENOMIC DNA]</scope>
    <source>
        <strain evidence="28 29">5</strain>
    </source>
</reference>
<dbReference type="EMBL" id="DAAFWJ010000004">
    <property type="protein sequence ID" value="HAB1780360.1"/>
    <property type="molecule type" value="Genomic_DNA"/>
</dbReference>
<feature type="domain" description="GmrSD restriction endonucleases C-terminal" evidence="2">
    <location>
        <begin position="441"/>
        <end position="585"/>
    </location>
</feature>
<evidence type="ECO:0000313" key="9">
    <source>
        <dbReference type="EMBL" id="ECB3240406.1"/>
    </source>
</evidence>
<evidence type="ECO:0000259" key="1">
    <source>
        <dbReference type="Pfam" id="PF03235"/>
    </source>
</evidence>
<evidence type="ECO:0000313" key="21">
    <source>
        <dbReference type="EMBL" id="HAE1766321.1"/>
    </source>
</evidence>
<evidence type="ECO:0000313" key="14">
    <source>
        <dbReference type="EMBL" id="ECV5659982.1"/>
    </source>
</evidence>
<dbReference type="EMBL" id="DAAMIP010000002">
    <property type="protein sequence ID" value="HAC6796063.1"/>
    <property type="molecule type" value="Genomic_DNA"/>
</dbReference>
<dbReference type="EMBL" id="AAKMXF010000003">
    <property type="protein sequence ID" value="ECT4760997.1"/>
    <property type="molecule type" value="Genomic_DNA"/>
</dbReference>
<dbReference type="EMBL" id="AAHFXK010000004">
    <property type="protein sequence ID" value="EBV6519599.1"/>
    <property type="molecule type" value="Genomic_DNA"/>
</dbReference>
<dbReference type="EMBL" id="DAATGU010000002">
    <property type="protein sequence ID" value="HAE8326833.1"/>
    <property type="molecule type" value="Genomic_DNA"/>
</dbReference>
<dbReference type="EMBL" id="DAARBR010000009">
    <property type="protein sequence ID" value="HAE1766321.1"/>
    <property type="molecule type" value="Genomic_DNA"/>
</dbReference>
<feature type="domain" description="GmrSD restriction endonucleases N-terminal" evidence="1">
    <location>
        <begin position="11"/>
        <end position="248"/>
    </location>
</feature>
<reference evidence="28 29" key="8">
    <citation type="submission" date="2019-06" db="EMBL/GenBank/DDBJ databases">
        <title>Closed genome of three Salmonella enterica strains belonging to serovars Saintpaul, Weltevreden and Thompson from Mexico.</title>
        <authorList>
            <person name="Gonzalez Escalona N."/>
            <person name="Martinez-Urtaza J."/>
        </authorList>
    </citation>
    <scope>NUCLEOTIDE SEQUENCE [LARGE SCALE GENOMIC DNA]</scope>
    <source>
        <strain evidence="28 29">5</strain>
    </source>
</reference>
<gene>
    <name evidence="12" type="ORF">A3Y45_05710</name>
    <name evidence="13" type="ORF">AX151_07830</name>
    <name evidence="5" type="ORF">AXR08_01930</name>
    <name evidence="3" type="ORF">D5943_13840</name>
    <name evidence="14" type="ORF">DKE73_12455</name>
    <name evidence="6" type="ORF">DPU06_12245</name>
    <name evidence="10" type="ORF">DXS19_05460</name>
    <name evidence="28" type="ORF">EA485_19855</name>
    <name evidence="4" type="ORF">EQ43_10840</name>
    <name evidence="7" type="ORF">ERG34_08665</name>
    <name evidence="8" type="ORF">EUW86_07535</name>
    <name evidence="9" type="ORF">EWF39_10750</name>
    <name evidence="18" type="ORF">G0D42_07155</name>
    <name evidence="19" type="ORF">G2828_04740</name>
    <name evidence="20" type="ORF">G2931_10700</name>
    <name evidence="22" type="ORF">G3V28_003910</name>
    <name evidence="23" type="ORF">G4B37_001172</name>
    <name evidence="16" type="ORF">GB053_12265</name>
    <name evidence="17" type="ORF">GB203_11305</name>
    <name evidence="15" type="ORF">GBY46_10705</name>
    <name evidence="21" type="ORF">GNB38_002696</name>
    <name evidence="24" type="ORF">GNB93_002454</name>
    <name evidence="27" type="ORF">GNC48_001959</name>
    <name evidence="26" type="ORF">GND39_002620</name>
    <name evidence="25" type="ORF">GND58_000692</name>
    <name evidence="11" type="ORF">SY73_12185</name>
</gene>
<evidence type="ECO:0000313" key="26">
    <source>
        <dbReference type="EMBL" id="HAF0271728.1"/>
    </source>
</evidence>
<dbReference type="Pfam" id="PF07510">
    <property type="entry name" value="GmrSD_C"/>
    <property type="match status" value="1"/>
</dbReference>
<evidence type="ECO:0000313" key="11">
    <source>
        <dbReference type="EMBL" id="ECT4760997.1"/>
    </source>
</evidence>
<evidence type="ECO:0000259" key="2">
    <source>
        <dbReference type="Pfam" id="PF07510"/>
    </source>
</evidence>
<reference evidence="9" key="6">
    <citation type="submission" date="2019-02" db="EMBL/GenBank/DDBJ databases">
        <authorList>
            <person name="Ashton P.M."/>
            <person name="Dallman T."/>
            <person name="Nair S."/>
            <person name="De Pinna E."/>
            <person name="Peters T."/>
            <person name="Grant K."/>
        </authorList>
    </citation>
    <scope>NUCLEOTIDE SEQUENCE</scope>
    <source>
        <strain evidence="6">217004</strain>
        <strain evidence="9">438006</strain>
        <strain evidence="8">560649</strain>
        <strain evidence="3">562925</strain>
        <strain evidence="7">668778</strain>
    </source>
</reference>
<reference evidence="11" key="5">
    <citation type="submission" date="2018-07" db="EMBL/GenBank/DDBJ databases">
        <authorList>
            <consortium name="PulseNet: The National Subtyping Network for Foodborne Disease Surveillance"/>
            <person name="Tarr C.L."/>
            <person name="Trees E."/>
            <person name="Katz L.S."/>
            <person name="Carleton-Romer H.A."/>
            <person name="Stroika S."/>
            <person name="Kucerova Z."/>
            <person name="Roache K.F."/>
            <person name="Sabol A.L."/>
            <person name="Besser J."/>
            <person name="Gerner-Smidt P."/>
        </authorList>
    </citation>
    <scope>NUCLEOTIDE SEQUENCE</scope>
    <source>
        <strain evidence="11">PNUSAS000136</strain>
        <strain evidence="13">PNUSAS001490</strain>
        <strain evidence="14">PNUSAS040831</strain>
    </source>
</reference>
<dbReference type="EMBL" id="AAHISP010000007">
    <property type="protein sequence ID" value="EBW5681252.1"/>
    <property type="molecule type" value="Genomic_DNA"/>
</dbReference>
<dbReference type="EMBL" id="DAARAI010000003">
    <property type="protein sequence ID" value="HAE1599495.1"/>
    <property type="molecule type" value="Genomic_DNA"/>
</dbReference>
<evidence type="ECO:0000313" key="3">
    <source>
        <dbReference type="EMBL" id="EBS0961813.1"/>
    </source>
</evidence>
<dbReference type="EMBL" id="DAATVI010000008">
    <property type="protein sequence ID" value="HAF0271728.1"/>
    <property type="molecule type" value="Genomic_DNA"/>
</dbReference>
<evidence type="ECO:0000313" key="18">
    <source>
        <dbReference type="EMBL" id="HAC6796063.1"/>
    </source>
</evidence>
<evidence type="ECO:0000313" key="12">
    <source>
        <dbReference type="EMBL" id="ECT5777839.1"/>
    </source>
</evidence>
<dbReference type="EMBL" id="AAHWJU010000006">
    <property type="protein sequence ID" value="ECB0697371.1"/>
    <property type="molecule type" value="Genomic_DNA"/>
</dbReference>
<evidence type="ECO:0000313" key="5">
    <source>
        <dbReference type="EMBL" id="EBW2400060.1"/>
    </source>
</evidence>
<evidence type="ECO:0000313" key="23">
    <source>
        <dbReference type="EMBL" id="HAE4129012.1"/>
    </source>
</evidence>
<evidence type="ECO:0000313" key="8">
    <source>
        <dbReference type="EMBL" id="ECB0697371.1"/>
    </source>
</evidence>
<protein>
    <submittedName>
        <fullName evidence="25">DUF262 domain-containing protein</fullName>
    </submittedName>
</protein>
<dbReference type="EMBL" id="DAARVP010000002">
    <property type="protein sequence ID" value="HAE4129012.1"/>
    <property type="molecule type" value="Genomic_DNA"/>
</dbReference>